<keyword evidence="5" id="KW-1185">Reference proteome</keyword>
<evidence type="ECO:0000259" key="3">
    <source>
        <dbReference type="Pfam" id="PF10189"/>
    </source>
</evidence>
<evidence type="ECO:0000313" key="4">
    <source>
        <dbReference type="EMBL" id="VDM47880.1"/>
    </source>
</evidence>
<sequence length="324" mass="36954">MVPCIISYRAAVIPCKYAVAWAIRLLGRATVDVDFQKLENGFALVLSRMGNLHEREAHDQLLQVVADQKMYEVVIGGLLYGVLSDPLNASKYYKAMTLVANGSWFCALCNANMVLFELYPRMHVDAREQMLFFFRESIKVNVPKIDNVLINLIRNANDGGDFKESCKLLTGVVMLMNENYAWLSGLKPKASLIPVALLTFSRFIYELTMNSQNESLCSHMIKLCEWLLKERFMDCAQLGRDLVLLLIHLSKLPQFAAVWKQLLHAPAKLASSFGGVEELMSRPCPLNFPIYHVSVTIQRKMEFIFKLRPGAHEKHIEWIRLKVI</sequence>
<evidence type="ECO:0000313" key="5">
    <source>
        <dbReference type="Proteomes" id="UP000050794"/>
    </source>
</evidence>
<evidence type="ECO:0000256" key="2">
    <source>
        <dbReference type="ARBA" id="ARBA00054331"/>
    </source>
</evidence>
<evidence type="ECO:0000313" key="6">
    <source>
        <dbReference type="WBParaSite" id="TCNE_0001656001-mRNA-1"/>
    </source>
</evidence>
<organism evidence="5 6">
    <name type="scientific">Toxocara canis</name>
    <name type="common">Canine roundworm</name>
    <dbReference type="NCBI Taxonomy" id="6265"/>
    <lineage>
        <taxon>Eukaryota</taxon>
        <taxon>Metazoa</taxon>
        <taxon>Ecdysozoa</taxon>
        <taxon>Nematoda</taxon>
        <taxon>Chromadorea</taxon>
        <taxon>Rhabditida</taxon>
        <taxon>Spirurina</taxon>
        <taxon>Ascaridomorpha</taxon>
        <taxon>Ascaridoidea</taxon>
        <taxon>Toxocaridae</taxon>
        <taxon>Toxocara</taxon>
    </lineage>
</organism>
<reference evidence="4 5" key="2">
    <citation type="submission" date="2018-11" db="EMBL/GenBank/DDBJ databases">
        <authorList>
            <consortium name="Pathogen Informatics"/>
        </authorList>
    </citation>
    <scope>NUCLEOTIDE SEQUENCE [LARGE SCALE GENOMIC DNA]</scope>
</reference>
<evidence type="ECO:0000256" key="1">
    <source>
        <dbReference type="ARBA" id="ARBA00032741"/>
    </source>
</evidence>
<dbReference type="PANTHER" id="PTHR13587:SF7">
    <property type="entry name" value="INTEGRATOR COMPLEX SUBUNIT 3"/>
    <property type="match status" value="1"/>
</dbReference>
<accession>A0A183V739</accession>
<comment type="function">
    <text evidence="2">Component of the integrator complex, a multiprotein complex that terminates RNA polymerase II (Pol II) transcription in the promoter-proximal region of genes. The integrator complex provides a quality checkpoint during transcription elongation by driving premature transcription termination of transcripts that are unfavorably configured for transcriptional elongation: the complex terminates transcription by (1) catalyzing dephosphorylation of the C-terminal domain (CTD) of Pol II subunit Polr2A/Rbp1 and Spt5, and (2) degrading the exiting nascent RNA transcript via endonuclease activity. The integrator complex is also involved in the 3'-end processing of the U7 snRNA, and also the spliceosomal snRNAs U1, U2, U4 and U5.</text>
</comment>
<proteinExistence type="predicted"/>
<dbReference type="EMBL" id="UYWY01023702">
    <property type="protein sequence ID" value="VDM47880.1"/>
    <property type="molecule type" value="Genomic_DNA"/>
</dbReference>
<gene>
    <name evidence="4" type="ORF">TCNE_LOCUS16559</name>
</gene>
<dbReference type="AlphaFoldDB" id="A0A183V739"/>
<dbReference type="Pfam" id="PF10189">
    <property type="entry name" value="Ints3_N"/>
    <property type="match status" value="1"/>
</dbReference>
<dbReference type="PANTHER" id="PTHR13587">
    <property type="entry name" value="INTEGRATOR COMPLEX SUBUNIT 3"/>
    <property type="match status" value="1"/>
</dbReference>
<dbReference type="InterPro" id="IPR045334">
    <property type="entry name" value="INTS3"/>
</dbReference>
<dbReference type="InterPro" id="IPR019333">
    <property type="entry name" value="INTS3_N"/>
</dbReference>
<name>A0A183V739_TOXCA</name>
<dbReference type="GO" id="GO:0005737">
    <property type="term" value="C:cytoplasm"/>
    <property type="evidence" value="ECO:0007669"/>
    <property type="project" value="TreeGrafter"/>
</dbReference>
<dbReference type="WBParaSite" id="TCNE_0001656001-mRNA-1">
    <property type="protein sequence ID" value="TCNE_0001656001-mRNA-1"/>
    <property type="gene ID" value="TCNE_0001656001"/>
</dbReference>
<feature type="domain" description="Integrator complex subunit 3 N-terminal" evidence="3">
    <location>
        <begin position="70"/>
        <end position="321"/>
    </location>
</feature>
<protein>
    <recommendedName>
        <fullName evidence="1">SOSS complex subunit A homolog</fullName>
    </recommendedName>
</protein>
<dbReference type="Proteomes" id="UP000050794">
    <property type="component" value="Unassembled WGS sequence"/>
</dbReference>
<reference evidence="6" key="1">
    <citation type="submission" date="2016-06" db="UniProtKB">
        <authorList>
            <consortium name="WormBaseParasite"/>
        </authorList>
    </citation>
    <scope>IDENTIFICATION</scope>
</reference>